<dbReference type="SUPFAM" id="SSF54495">
    <property type="entry name" value="UBC-like"/>
    <property type="match status" value="1"/>
</dbReference>
<dbReference type="Gene3D" id="3.10.110.10">
    <property type="entry name" value="Ubiquitin Conjugating Enzyme"/>
    <property type="match status" value="1"/>
</dbReference>
<dbReference type="InterPro" id="IPR036621">
    <property type="entry name" value="Anticodon-bd_dom_sf"/>
</dbReference>
<dbReference type="Gene3D" id="1.10.510.10">
    <property type="entry name" value="Transferase(Phosphotransferase) domain 1"/>
    <property type="match status" value="2"/>
</dbReference>
<feature type="coiled-coil region" evidence="13">
    <location>
        <begin position="137"/>
        <end position="178"/>
    </location>
</feature>
<reference evidence="17 18" key="1">
    <citation type="journal article" date="2018" name="Evol. Lett.">
        <title>Horizontal gene cluster transfer increased hallucinogenic mushroom diversity.</title>
        <authorList>
            <person name="Reynolds H.T."/>
            <person name="Vijayakumar V."/>
            <person name="Gluck-Thaler E."/>
            <person name="Korotkin H.B."/>
            <person name="Matheny P.B."/>
            <person name="Slot J.C."/>
        </authorList>
    </citation>
    <scope>NUCLEOTIDE SEQUENCE [LARGE SCALE GENOMIC DNA]</scope>
    <source>
        <strain evidence="17 18">2629</strain>
    </source>
</reference>
<dbReference type="Gene3D" id="3.30.200.20">
    <property type="entry name" value="Phosphorylase Kinase, domain 1"/>
    <property type="match status" value="1"/>
</dbReference>
<dbReference type="Pfam" id="PF05773">
    <property type="entry name" value="RWD"/>
    <property type="match status" value="1"/>
</dbReference>
<dbReference type="GO" id="GO:0005829">
    <property type="term" value="C:cytosol"/>
    <property type="evidence" value="ECO:0007669"/>
    <property type="project" value="TreeGrafter"/>
</dbReference>
<evidence type="ECO:0000256" key="9">
    <source>
        <dbReference type="ARBA" id="ARBA00048679"/>
    </source>
</evidence>
<keyword evidence="6 11" id="KW-0067">ATP-binding</keyword>
<dbReference type="InterPro" id="IPR045864">
    <property type="entry name" value="aa-tRNA-synth_II/BPL/LPL"/>
</dbReference>
<dbReference type="Pfam" id="PF13393">
    <property type="entry name" value="tRNA-synt_His"/>
    <property type="match status" value="1"/>
</dbReference>
<dbReference type="PANTHER" id="PTHR11042:SF136">
    <property type="entry name" value="EIF-2-ALPHA KINASE GCN2"/>
    <property type="match status" value="1"/>
</dbReference>
<evidence type="ECO:0000256" key="6">
    <source>
        <dbReference type="ARBA" id="ARBA00022840"/>
    </source>
</evidence>
<name>A0A409VAW4_9AGAR</name>
<dbReference type="Pfam" id="PF12745">
    <property type="entry name" value="HGTP_anticodon2"/>
    <property type="match status" value="1"/>
</dbReference>
<dbReference type="PROSITE" id="PS00108">
    <property type="entry name" value="PROTEIN_KINASE_ST"/>
    <property type="match status" value="1"/>
</dbReference>
<organism evidence="17 18">
    <name type="scientific">Panaeolus cyanescens</name>
    <dbReference type="NCBI Taxonomy" id="181874"/>
    <lineage>
        <taxon>Eukaryota</taxon>
        <taxon>Fungi</taxon>
        <taxon>Dikarya</taxon>
        <taxon>Basidiomycota</taxon>
        <taxon>Agaricomycotina</taxon>
        <taxon>Agaricomycetes</taxon>
        <taxon>Agaricomycetidae</taxon>
        <taxon>Agaricales</taxon>
        <taxon>Agaricineae</taxon>
        <taxon>Galeropsidaceae</taxon>
        <taxon>Panaeolus</taxon>
    </lineage>
</organism>
<evidence type="ECO:0000259" key="15">
    <source>
        <dbReference type="PROSITE" id="PS50011"/>
    </source>
</evidence>
<dbReference type="GO" id="GO:0005524">
    <property type="term" value="F:ATP binding"/>
    <property type="evidence" value="ECO:0007669"/>
    <property type="project" value="UniProtKB-UniRule"/>
</dbReference>
<dbReference type="FunCoup" id="A0A409VAW4">
    <property type="interactions" value="548"/>
</dbReference>
<dbReference type="PROSITE" id="PS50011">
    <property type="entry name" value="PROTEIN_KINASE_DOM"/>
    <property type="match status" value="2"/>
</dbReference>
<dbReference type="SMART" id="SM00220">
    <property type="entry name" value="S_TKc"/>
    <property type="match status" value="1"/>
</dbReference>
<evidence type="ECO:0000256" key="1">
    <source>
        <dbReference type="ARBA" id="ARBA00012513"/>
    </source>
</evidence>
<comment type="similarity">
    <text evidence="7">Belongs to the protein kinase superfamily. Ser/Thr protein kinase family. GCN2 subfamily.</text>
</comment>
<evidence type="ECO:0000313" key="18">
    <source>
        <dbReference type="Proteomes" id="UP000284842"/>
    </source>
</evidence>
<evidence type="ECO:0000256" key="10">
    <source>
        <dbReference type="PIRSR" id="PIRSR000660-1"/>
    </source>
</evidence>
<evidence type="ECO:0000256" key="4">
    <source>
        <dbReference type="ARBA" id="ARBA00022741"/>
    </source>
</evidence>
<dbReference type="InParanoid" id="A0A409VAW4"/>
<evidence type="ECO:0000256" key="11">
    <source>
        <dbReference type="PIRSR" id="PIRSR000660-2"/>
    </source>
</evidence>
<dbReference type="SUPFAM" id="SSF56112">
    <property type="entry name" value="Protein kinase-like (PK-like)"/>
    <property type="match status" value="2"/>
</dbReference>
<feature type="binding site" evidence="11">
    <location>
        <begin position="565"/>
        <end position="573"/>
    </location>
    <ligand>
        <name>ATP</name>
        <dbReference type="ChEBI" id="CHEBI:30616"/>
    </ligand>
</feature>
<keyword evidence="3" id="KW-0808">Transferase</keyword>
<evidence type="ECO:0000256" key="14">
    <source>
        <dbReference type="SAM" id="MobiDB-lite"/>
    </source>
</evidence>
<dbReference type="InterPro" id="IPR016255">
    <property type="entry name" value="Gcn2"/>
</dbReference>
<dbReference type="GO" id="GO:0000077">
    <property type="term" value="P:DNA damage checkpoint signaling"/>
    <property type="evidence" value="ECO:0007669"/>
    <property type="project" value="InterPro"/>
</dbReference>
<evidence type="ECO:0000256" key="8">
    <source>
        <dbReference type="ARBA" id="ARBA00047899"/>
    </source>
</evidence>
<dbReference type="PANTHER" id="PTHR11042">
    <property type="entry name" value="EUKARYOTIC TRANSLATION INITIATION FACTOR 2-ALPHA KINASE EIF2-ALPHA KINASE -RELATED"/>
    <property type="match status" value="1"/>
</dbReference>
<dbReference type="PIRSF" id="PIRSF000660">
    <property type="entry name" value="Ser/Thr_PK_GCN2"/>
    <property type="match status" value="1"/>
</dbReference>
<evidence type="ECO:0000259" key="16">
    <source>
        <dbReference type="PROSITE" id="PS50908"/>
    </source>
</evidence>
<dbReference type="CDD" id="cd23823">
    <property type="entry name" value="RWD_GCN2"/>
    <property type="match status" value="1"/>
</dbReference>
<protein>
    <recommendedName>
        <fullName evidence="1">non-specific serine/threonine protein kinase</fullName>
        <ecNumber evidence="1">2.7.11.1</ecNumber>
    </recommendedName>
</protein>
<sequence>MDSEEDPQLLEITALQSIYANDFIPVPPPKAWKGAARLHEFIIRVAHPDTTHESKVYLNLRVKFPKTYPRLACPTFAIEKPIKGINDGQVAKLSHEINVEAQKLRGFEMVFSIVTFCQDWITKNITPPVEAIGSLALQMSQRARDEEKERLRRELEEAEKEEERVSQAARELDAQIQADSMRNLWAKEEQIRTRKRANSEATEVPSVEDFAFSDTIIETFADAEINGKMFNSVKLYYPRAVPLGLVYMAEPILEDLSGITPLEVFMVTFSSPYYFTISGRKKLQKLEEDIQKLVSIRHPKLLTVYGVKLHVPPSSSGKPAMLMVLSEQKPALTLHDVLLECESLREERALDYTRQLLTALSALHISGLHHKGINPRCIGLVQQDNPSQPKTVKLSNATYHATLRDLHRSNSFGDMTPPIPEEPVVAQAWLSRDALTESSLFYSNQRDIHSVGVVMLQMMIGLDVMERYPDAGAAIQQSDISPALARQIMNMIHSPRKNGVSCATLLAELADSSTSHSPMSSRIGIPISGSDPRTPTPFPAVGSPDADYFKTKSRWKEEWEELELLGRGAFGSVVKARMTLDGRIYAVKKVRLRTMQKDAKIFREVRALSRLSHRNIVRYYTTWIETSEAQSAVPSDDESGFDSESEEGMTSVPPSNGSPIRNQPINGAFYVDMDVFDKSRSRSRSRSSFPSIHFGPASSPGTSGEEDSSSSSSEGGGLFRSASSSGSGPKRLNLTMPPASRTLYIQMEFVERQTLRERIEEGLSEDESWKLFLQLVDALAHMATLGVLHRDIKLANIFIDAKGDCKIGDFGLATSSLAAVDPSDVSPQAVIQEADMTLEVGTRLYIAPEVQSKKHKSHAKADMYSLGIVFFEMNYFFSTGSERIAVLEDLRRPSIIFPLSWDTHRTRQRDIITWLLQHEPDKRPTALELSQSPLLPSRVEDEHFKNTLRMIKPDTPLHQLVLSTVFKQPIRPSRAFIYDIETESPEYATLNGPVQERLTAIFHLHGAVDTEPPLLMPITDQDEKNSVTLVDRHGEVVALPNDILVPFARLAARENIRRIKRFHIMNVFMPNSVPGHPKYLKAAFFDIITPDVELGPIAAGAEMISIVNDILDNFPNLSQHYDIHISHSKVTELALNRVPAEIRDAVLDIIDQAKSTVSQKRQLLIKKGLLRSTVEELEILSDIAGVDDIVNRLERVSPTLVTLLQPAIKEVKKTIELFHFTFGQSNRSPRPVYFHPLMLGVHHEHHKDGVLIEVVRRNKSWDLLAAGGRYDKLISKFSQHKAGAGPSCAFGIQIVMEKITQALAVYQKASLKNLVKEGQSFGFWSPRRCDVYVVSYTPGQLRERLNITAHLWRNNISADLMYETGLPASEHEHHLESCAREGILFTVLPRPRPGRISAAFKVKSVLKGTEVELSFQELVPWLQHAITEQKRLDAQTSGAPVITEHMPVPSGSGKDGFAAPDVHVVLPDPKKQRKQTKQIVFDKAFDKSRAIKNSFQTGMPVLAVDVSPGLFEAMIKNPAWVTEEDAWKSIASLFPAGYSGYAQSVRDAANKRKSEGHNYILLFAVREDRAQLLQLTN</sequence>
<dbReference type="Gene3D" id="3.40.50.800">
    <property type="entry name" value="Anticodon-binding domain"/>
    <property type="match status" value="1"/>
</dbReference>
<comment type="caution">
    <text evidence="17">The sequence shown here is derived from an EMBL/GenBank/DDBJ whole genome shotgun (WGS) entry which is preliminary data.</text>
</comment>
<dbReference type="Pfam" id="PF00069">
    <property type="entry name" value="Pkinase"/>
    <property type="match status" value="2"/>
</dbReference>
<keyword evidence="4 11" id="KW-0547">Nucleotide-binding</keyword>
<evidence type="ECO:0000256" key="12">
    <source>
        <dbReference type="PROSITE-ProRule" id="PRU10141"/>
    </source>
</evidence>
<dbReference type="InterPro" id="IPR041715">
    <property type="entry name" value="HisRS-like_core"/>
</dbReference>
<feature type="compositionally biased region" description="Acidic residues" evidence="14">
    <location>
        <begin position="635"/>
        <end position="647"/>
    </location>
</feature>
<feature type="domain" description="Protein kinase" evidence="15">
    <location>
        <begin position="232"/>
        <end position="534"/>
    </location>
</feature>
<proteinExistence type="inferred from homology"/>
<keyword evidence="13" id="KW-0175">Coiled coil</keyword>
<dbReference type="SMART" id="SM00591">
    <property type="entry name" value="RWD"/>
    <property type="match status" value="1"/>
</dbReference>
<keyword evidence="18" id="KW-1185">Reference proteome</keyword>
<feature type="binding site" evidence="11">
    <location>
        <position position="588"/>
    </location>
    <ligand>
        <name>ATP</name>
        <dbReference type="ChEBI" id="CHEBI:30616"/>
    </ligand>
</feature>
<feature type="domain" description="RWD" evidence="16">
    <location>
        <begin position="10"/>
        <end position="124"/>
    </location>
</feature>
<dbReference type="InterPro" id="IPR050339">
    <property type="entry name" value="CC_SR_Kinase"/>
</dbReference>
<gene>
    <name evidence="17" type="ORF">CVT24_008877</name>
</gene>
<comment type="catalytic activity">
    <reaction evidence="8">
        <text>L-threonyl-[protein] + ATP = O-phospho-L-threonyl-[protein] + ADP + H(+)</text>
        <dbReference type="Rhea" id="RHEA:46608"/>
        <dbReference type="Rhea" id="RHEA-COMP:11060"/>
        <dbReference type="Rhea" id="RHEA-COMP:11605"/>
        <dbReference type="ChEBI" id="CHEBI:15378"/>
        <dbReference type="ChEBI" id="CHEBI:30013"/>
        <dbReference type="ChEBI" id="CHEBI:30616"/>
        <dbReference type="ChEBI" id="CHEBI:61977"/>
        <dbReference type="ChEBI" id="CHEBI:456216"/>
        <dbReference type="EC" id="2.7.11.1"/>
    </reaction>
</comment>
<dbReference type="InterPro" id="IPR016135">
    <property type="entry name" value="UBQ-conjugating_enzyme/RWD"/>
</dbReference>
<dbReference type="GO" id="GO:1990625">
    <property type="term" value="P:negative regulation of cytoplasmic translational initiation in response to stress"/>
    <property type="evidence" value="ECO:0007669"/>
    <property type="project" value="TreeGrafter"/>
</dbReference>
<dbReference type="Gene3D" id="3.30.930.10">
    <property type="entry name" value="Bira Bifunctional Protein, Domain 2"/>
    <property type="match status" value="1"/>
</dbReference>
<feature type="compositionally biased region" description="Low complexity" evidence="14">
    <location>
        <begin position="698"/>
        <end position="713"/>
    </location>
</feature>
<feature type="binding site" evidence="12">
    <location>
        <position position="589"/>
    </location>
    <ligand>
        <name>ATP</name>
        <dbReference type="ChEBI" id="CHEBI:30616"/>
    </ligand>
</feature>
<dbReference type="OrthoDB" id="341578at2759"/>
<evidence type="ECO:0000256" key="13">
    <source>
        <dbReference type="SAM" id="Coils"/>
    </source>
</evidence>
<dbReference type="GO" id="GO:0005634">
    <property type="term" value="C:nucleus"/>
    <property type="evidence" value="ECO:0007669"/>
    <property type="project" value="TreeGrafter"/>
</dbReference>
<dbReference type="InterPro" id="IPR008271">
    <property type="entry name" value="Ser/Thr_kinase_AS"/>
</dbReference>
<feature type="compositionally biased region" description="Polar residues" evidence="14">
    <location>
        <begin position="652"/>
        <end position="664"/>
    </location>
</feature>
<evidence type="ECO:0000313" key="17">
    <source>
        <dbReference type="EMBL" id="PPQ64064.1"/>
    </source>
</evidence>
<feature type="region of interest" description="Disordered" evidence="14">
    <location>
        <begin position="628"/>
        <end position="664"/>
    </location>
</feature>
<keyword evidence="2" id="KW-0723">Serine/threonine-protein kinase</keyword>
<dbReference type="EC" id="2.7.11.1" evidence="1"/>
<dbReference type="InterPro" id="IPR006575">
    <property type="entry name" value="RWD_dom"/>
</dbReference>
<accession>A0A409VAW4</accession>
<dbReference type="PROSITE" id="PS50908">
    <property type="entry name" value="RWD"/>
    <property type="match status" value="1"/>
</dbReference>
<feature type="domain" description="Protein kinase" evidence="15">
    <location>
        <begin position="559"/>
        <end position="935"/>
    </location>
</feature>
<keyword evidence="5" id="KW-0418">Kinase</keyword>
<dbReference type="STRING" id="181874.A0A409VAW4"/>
<dbReference type="InterPro" id="IPR000719">
    <property type="entry name" value="Prot_kinase_dom"/>
</dbReference>
<dbReference type="InterPro" id="IPR024435">
    <property type="entry name" value="HisRS-related_dom"/>
</dbReference>
<dbReference type="EMBL" id="NHTK01006098">
    <property type="protein sequence ID" value="PPQ64064.1"/>
    <property type="molecule type" value="Genomic_DNA"/>
</dbReference>
<evidence type="ECO:0000256" key="5">
    <source>
        <dbReference type="ARBA" id="ARBA00022777"/>
    </source>
</evidence>
<dbReference type="PROSITE" id="PS00107">
    <property type="entry name" value="PROTEIN_KINASE_ATP"/>
    <property type="match status" value="1"/>
</dbReference>
<comment type="catalytic activity">
    <reaction evidence="9">
        <text>L-seryl-[protein] + ATP = O-phospho-L-seryl-[protein] + ADP + H(+)</text>
        <dbReference type="Rhea" id="RHEA:17989"/>
        <dbReference type="Rhea" id="RHEA-COMP:9863"/>
        <dbReference type="Rhea" id="RHEA-COMP:11604"/>
        <dbReference type="ChEBI" id="CHEBI:15378"/>
        <dbReference type="ChEBI" id="CHEBI:29999"/>
        <dbReference type="ChEBI" id="CHEBI:30616"/>
        <dbReference type="ChEBI" id="CHEBI:83421"/>
        <dbReference type="ChEBI" id="CHEBI:456216"/>
        <dbReference type="EC" id="2.7.11.1"/>
    </reaction>
</comment>
<dbReference type="InterPro" id="IPR011009">
    <property type="entry name" value="Kinase-like_dom_sf"/>
</dbReference>
<dbReference type="InterPro" id="IPR017441">
    <property type="entry name" value="Protein_kinase_ATP_BS"/>
</dbReference>
<evidence type="ECO:0000256" key="7">
    <source>
        <dbReference type="ARBA" id="ARBA00037982"/>
    </source>
</evidence>
<feature type="region of interest" description="Disordered" evidence="14">
    <location>
        <begin position="682"/>
        <end position="737"/>
    </location>
</feature>
<dbReference type="Proteomes" id="UP000284842">
    <property type="component" value="Unassembled WGS sequence"/>
</dbReference>
<dbReference type="SUPFAM" id="SSF55681">
    <property type="entry name" value="Class II aaRS and biotin synthetases"/>
    <property type="match status" value="1"/>
</dbReference>
<feature type="active site" description="Proton acceptor" evidence="10">
    <location>
        <position position="791"/>
    </location>
</feature>
<evidence type="ECO:0000256" key="2">
    <source>
        <dbReference type="ARBA" id="ARBA00022527"/>
    </source>
</evidence>
<dbReference type="GO" id="GO:0004694">
    <property type="term" value="F:eukaryotic translation initiation factor 2alpha kinase activity"/>
    <property type="evidence" value="ECO:0007669"/>
    <property type="project" value="InterPro"/>
</dbReference>
<evidence type="ECO:0000256" key="3">
    <source>
        <dbReference type="ARBA" id="ARBA00022679"/>
    </source>
</evidence>